<protein>
    <recommendedName>
        <fullName evidence="1">Stress-response A/B barrel domain-containing protein</fullName>
    </recommendedName>
</protein>
<reference evidence="2 3" key="1">
    <citation type="submission" date="2018-03" db="EMBL/GenBank/DDBJ databases">
        <authorList>
            <person name="Keele B.F."/>
        </authorList>
    </citation>
    <scope>NUCLEOTIDE SEQUENCE [LARGE SCALE GENOMIC DNA]</scope>
    <source>
        <strain evidence="2 3">CeCT 8812</strain>
    </source>
</reference>
<gene>
    <name evidence="2" type="ORF">POI8812_00500</name>
</gene>
<dbReference type="SMART" id="SM00886">
    <property type="entry name" value="Dabb"/>
    <property type="match status" value="1"/>
</dbReference>
<dbReference type="Gene3D" id="3.30.70.100">
    <property type="match status" value="1"/>
</dbReference>
<dbReference type="RefSeq" id="WP_108780930.1">
    <property type="nucleotide sequence ID" value="NZ_OMKW01000001.1"/>
</dbReference>
<dbReference type="AlphaFoldDB" id="A0A2R8A7M2"/>
<dbReference type="Pfam" id="PF07876">
    <property type="entry name" value="Dabb"/>
    <property type="match status" value="1"/>
</dbReference>
<dbReference type="PROSITE" id="PS51502">
    <property type="entry name" value="S_R_A_B_BARREL"/>
    <property type="match status" value="1"/>
</dbReference>
<evidence type="ECO:0000259" key="1">
    <source>
        <dbReference type="PROSITE" id="PS51502"/>
    </source>
</evidence>
<dbReference type="InterPro" id="IPR013097">
    <property type="entry name" value="Dabb"/>
</dbReference>
<keyword evidence="3" id="KW-1185">Reference proteome</keyword>
<dbReference type="SUPFAM" id="SSF54909">
    <property type="entry name" value="Dimeric alpha+beta barrel"/>
    <property type="match status" value="1"/>
</dbReference>
<feature type="domain" description="Stress-response A/B barrel" evidence="1">
    <location>
        <begin position="2"/>
        <end position="100"/>
    </location>
</feature>
<sequence>MILHCVFCNIAPSTADKALADLFDGLSALCDTLNGALSFEAGPNRDFEAKSPDHGHGFIIRFADAAALEEYANDPRHIELGGQLCSLCSGGADGIIVYDLEV</sequence>
<evidence type="ECO:0000313" key="2">
    <source>
        <dbReference type="EMBL" id="SPF28202.1"/>
    </source>
</evidence>
<evidence type="ECO:0000313" key="3">
    <source>
        <dbReference type="Proteomes" id="UP000244932"/>
    </source>
</evidence>
<dbReference type="InterPro" id="IPR011008">
    <property type="entry name" value="Dimeric_a/b-barrel"/>
</dbReference>
<proteinExistence type="predicted"/>
<dbReference type="Proteomes" id="UP000244932">
    <property type="component" value="Unassembled WGS sequence"/>
</dbReference>
<organism evidence="2 3">
    <name type="scientific">Pontivivens insulae</name>
    <dbReference type="NCBI Taxonomy" id="1639689"/>
    <lineage>
        <taxon>Bacteria</taxon>
        <taxon>Pseudomonadati</taxon>
        <taxon>Pseudomonadota</taxon>
        <taxon>Alphaproteobacteria</taxon>
        <taxon>Rhodobacterales</taxon>
        <taxon>Paracoccaceae</taxon>
        <taxon>Pontivivens</taxon>
    </lineage>
</organism>
<name>A0A2R8A7M2_9RHOB</name>
<accession>A0A2R8A7M2</accession>
<dbReference type="EMBL" id="OMKW01000001">
    <property type="protein sequence ID" value="SPF28202.1"/>
    <property type="molecule type" value="Genomic_DNA"/>
</dbReference>
<dbReference type="OrthoDB" id="9816070at2"/>